<name>A0A8J4Q3P7_9MYCE</name>
<evidence type="ECO:0000313" key="8">
    <source>
        <dbReference type="Proteomes" id="UP000695562"/>
    </source>
</evidence>
<evidence type="ECO:0000259" key="6">
    <source>
        <dbReference type="Pfam" id="PF08100"/>
    </source>
</evidence>
<keyword evidence="8" id="KW-1185">Reference proteome</keyword>
<dbReference type="PROSITE" id="PS51683">
    <property type="entry name" value="SAM_OMT_II"/>
    <property type="match status" value="1"/>
</dbReference>
<dbReference type="InterPro" id="IPR029063">
    <property type="entry name" value="SAM-dependent_MTases_sf"/>
</dbReference>
<feature type="active site" description="Proton acceptor" evidence="4">
    <location>
        <position position="258"/>
    </location>
</feature>
<keyword evidence="1" id="KW-0489">Methyltransferase</keyword>
<keyword evidence="3" id="KW-0949">S-adenosyl-L-methionine</keyword>
<reference evidence="7" key="1">
    <citation type="submission" date="2020-01" db="EMBL/GenBank/DDBJ databases">
        <title>Development of genomics and gene disruption for Polysphondylium violaceum indicates a role for the polyketide synthase stlB in stalk morphogenesis.</title>
        <authorList>
            <person name="Narita B."/>
            <person name="Kawabe Y."/>
            <person name="Kin K."/>
            <person name="Saito T."/>
            <person name="Gibbs R."/>
            <person name="Kuspa A."/>
            <person name="Muzny D."/>
            <person name="Queller D."/>
            <person name="Richards S."/>
            <person name="Strassman J."/>
            <person name="Sucgang R."/>
            <person name="Worley K."/>
            <person name="Schaap P."/>
        </authorList>
    </citation>
    <scope>NUCLEOTIDE SEQUENCE</scope>
    <source>
        <strain evidence="7">QSvi11</strain>
    </source>
</reference>
<dbReference type="PIRSF" id="PIRSF005739">
    <property type="entry name" value="O-mtase"/>
    <property type="match status" value="1"/>
</dbReference>
<dbReference type="SUPFAM" id="SSF53335">
    <property type="entry name" value="S-adenosyl-L-methionine-dependent methyltransferases"/>
    <property type="match status" value="1"/>
</dbReference>
<dbReference type="Gene3D" id="3.40.50.150">
    <property type="entry name" value="Vaccinia Virus protein VP39"/>
    <property type="match status" value="1"/>
</dbReference>
<accession>A0A8J4Q3P7</accession>
<evidence type="ECO:0000256" key="2">
    <source>
        <dbReference type="ARBA" id="ARBA00022679"/>
    </source>
</evidence>
<evidence type="ECO:0000256" key="3">
    <source>
        <dbReference type="ARBA" id="ARBA00022691"/>
    </source>
</evidence>
<feature type="domain" description="O-methyltransferase C-terminal" evidence="5">
    <location>
        <begin position="120"/>
        <end position="329"/>
    </location>
</feature>
<evidence type="ECO:0000259" key="5">
    <source>
        <dbReference type="Pfam" id="PF00891"/>
    </source>
</evidence>
<dbReference type="InterPro" id="IPR012967">
    <property type="entry name" value="COMT_dimerisation"/>
</dbReference>
<dbReference type="PANTHER" id="PTHR43712">
    <property type="entry name" value="PUTATIVE (AFU_ORTHOLOGUE AFUA_4G14580)-RELATED"/>
    <property type="match status" value="1"/>
</dbReference>
<dbReference type="GO" id="GO:0046983">
    <property type="term" value="F:protein dimerization activity"/>
    <property type="evidence" value="ECO:0007669"/>
    <property type="project" value="InterPro"/>
</dbReference>
<dbReference type="SUPFAM" id="SSF46785">
    <property type="entry name" value="Winged helix' DNA-binding domain"/>
    <property type="match status" value="1"/>
</dbReference>
<comment type="caution">
    <text evidence="7">The sequence shown here is derived from an EMBL/GenBank/DDBJ whole genome shotgun (WGS) entry which is preliminary data.</text>
</comment>
<dbReference type="InterPro" id="IPR036388">
    <property type="entry name" value="WH-like_DNA-bd_sf"/>
</dbReference>
<evidence type="ECO:0000256" key="1">
    <source>
        <dbReference type="ARBA" id="ARBA00022603"/>
    </source>
</evidence>
<sequence>METVERDDSRLEMERELMDMGVGYWKSRALNYVMEDNIAKHLQNGPRSAFLIANEIGVNPEFLYRVMRALSTQGIFKEEEEYGVFSQSPKSAILCENDWVNGVIFESEDFAYRSWFSFRESIKSGKSMGPKSIGYDSFWDIVEKNPSYGAVFREGMTVFTNHIIHTILNETDFSPFETIADLGGSQGVLLLSILKKLPSVKKGINFDLPSTIDNNKLLVSEREAQHSSTTLSRFTEVSGSFFDSVPQADCYILKMILHDWSDEKCVSILTTVSKCMKPNSKVYIFDAIIDSKNQPNYKVWLDLHMLHHVDGKERSRKEWGELASLAGFQVVEITPFSEKYSRSTGKIVLSKSA</sequence>
<dbReference type="InterPro" id="IPR016461">
    <property type="entry name" value="COMT-like"/>
</dbReference>
<dbReference type="GO" id="GO:0008171">
    <property type="term" value="F:O-methyltransferase activity"/>
    <property type="evidence" value="ECO:0007669"/>
    <property type="project" value="InterPro"/>
</dbReference>
<dbReference type="InterPro" id="IPR001077">
    <property type="entry name" value="COMT_C"/>
</dbReference>
<protein>
    <recommendedName>
        <fullName evidence="9">O-methyltransferase domain-containing protein</fullName>
    </recommendedName>
</protein>
<dbReference type="GO" id="GO:0032259">
    <property type="term" value="P:methylation"/>
    <property type="evidence" value="ECO:0007669"/>
    <property type="project" value="UniProtKB-KW"/>
</dbReference>
<evidence type="ECO:0000256" key="4">
    <source>
        <dbReference type="PIRSR" id="PIRSR005739-1"/>
    </source>
</evidence>
<evidence type="ECO:0000313" key="7">
    <source>
        <dbReference type="EMBL" id="KAF2077544.1"/>
    </source>
</evidence>
<keyword evidence="2" id="KW-0808">Transferase</keyword>
<dbReference type="EMBL" id="AJWJ01000026">
    <property type="protein sequence ID" value="KAF2077544.1"/>
    <property type="molecule type" value="Genomic_DNA"/>
</dbReference>
<dbReference type="PANTHER" id="PTHR43712:SF2">
    <property type="entry name" value="O-METHYLTRANSFERASE CICE"/>
    <property type="match status" value="1"/>
</dbReference>
<gene>
    <name evidence="7" type="ORF">CYY_001162</name>
</gene>
<dbReference type="Pfam" id="PF00891">
    <property type="entry name" value="Methyltransf_2"/>
    <property type="match status" value="1"/>
</dbReference>
<dbReference type="AlphaFoldDB" id="A0A8J4Q3P7"/>
<dbReference type="FunFam" id="3.40.50.150:FF:000407">
    <property type="entry name" value="O-methyltransferase 4"/>
    <property type="match status" value="1"/>
</dbReference>
<organism evidence="7 8">
    <name type="scientific">Polysphondylium violaceum</name>
    <dbReference type="NCBI Taxonomy" id="133409"/>
    <lineage>
        <taxon>Eukaryota</taxon>
        <taxon>Amoebozoa</taxon>
        <taxon>Evosea</taxon>
        <taxon>Eumycetozoa</taxon>
        <taxon>Dictyostelia</taxon>
        <taxon>Dictyosteliales</taxon>
        <taxon>Dictyosteliaceae</taxon>
        <taxon>Polysphondylium</taxon>
    </lineage>
</organism>
<evidence type="ECO:0008006" key="9">
    <source>
        <dbReference type="Google" id="ProtNLM"/>
    </source>
</evidence>
<dbReference type="Gene3D" id="1.10.10.10">
    <property type="entry name" value="Winged helix-like DNA-binding domain superfamily/Winged helix DNA-binding domain"/>
    <property type="match status" value="1"/>
</dbReference>
<feature type="domain" description="O-methyltransferase dimerisation" evidence="6">
    <location>
        <begin position="23"/>
        <end position="94"/>
    </location>
</feature>
<dbReference type="Proteomes" id="UP000695562">
    <property type="component" value="Unassembled WGS sequence"/>
</dbReference>
<proteinExistence type="predicted"/>
<dbReference type="InterPro" id="IPR036390">
    <property type="entry name" value="WH_DNA-bd_sf"/>
</dbReference>
<dbReference type="OrthoDB" id="16076at2759"/>
<dbReference type="Pfam" id="PF08100">
    <property type="entry name" value="Dimerisation"/>
    <property type="match status" value="1"/>
</dbReference>